<proteinExistence type="predicted"/>
<dbReference type="Pfam" id="PF20693">
    <property type="entry name" value="YobI-ATPase"/>
    <property type="match status" value="1"/>
</dbReference>
<evidence type="ECO:0000259" key="2">
    <source>
        <dbReference type="Pfam" id="PF20693"/>
    </source>
</evidence>
<sequence>MSAVRFPLTTRLRAAWKLLLAAVEWLTATVDYSDALEPLTPILLDPAASEGYERELAVALTNPLVRNVAITGGYGAGKSSLIRTFKEHHPGLTYASVSLATFRKDRVVASTADESDHASAEEPKVNVAELIERIEETIVQQLLYAVPAKKLPRSRLKRIVQASRGRAAFATLLILLGAVAASRLYLPFAHPSKDVQPDWLMSALAWVPATSALLVALAVATALIYAIARSLSLLNIDGWSIKGGKVETVHHGSVLHKNVDEILYCFQNSSIDVVIVEDLDRFGVQDVFFRLREINAIINEAPQITRPVRFVYALNDELFAGSEKTKFFDVVVPVVPVINKENSHAKMIELLRKRKFGGETYASKLNAELVETVCYRIDDMRLVKNIVNEFHIFARIMLKTIRLDWDKLFAMIVIKNVHSDQYWGLSKRQGFVYELVAGYAEWRSKQVAVVRAEMAVLENRLTKKNEDVARSILELRIIAWYHLQSRANTTTAATLIQKEGSNFSLPDFLTDAVFDSFAESTAAQYLLHQNGARISQALRLSDTLQEMDYSARLAAISIDDEATRADLTSKARYCDDLQRMPLAQGMRSGYQESYAERLASYETIKYLLVAGHLDQDYPDYIGHFYGHTIGREDMNLLLALRQGDECDVDTPIEEPARLLKKLRLENIDQGRGIMTDLIGYLCQSYVSDVQGAYSPYLQRVLHDGGEYIDRFAQVVNRLIARGDGHSLARAMFDLKSTLFAAVLNGASFPDQAAEQAFITTTLDTLSLNEVRRLGEDGGSIRNAVEALTDVSLLVPKLTRPAGGWLWIKAATIRFYNLGPATNKDVLASLIASNSLSPSLKMLRLIASKAEVSFDDAYSIALRDVLVTGIDGVDNFVKRHAEDIVRTLLSQPGDLVEDSASALLALHMIESNVDLSVAYFDRTKCTFASLEQLPVRLWLAAIQSDRITDRPDALRRLEAVMEASESSDQVDIDQVDIRAVLSAYAAMHVNDLFKSLWRHDVSDRRLQSWILTEANLADGVAAKLLSTTLIEDPSLLTEEVTDSRLQTLAALECLVLSPELWAVVLDRSPSVQVNYLSPHWDKVRHSQIEDSIPFDTIERLYVGGIVDVEDAVRILSNVDETVIAASPTAPVVFARLARDASVARVSFPKVLSRSVSRLMSSDTLSPDELRYLLTQGIPEMTWGEIAAVLQRIGGGLAQLHPGRTFVVALEPGVAEILVALDKRGYLSSSPELEEGHARGRMRRKVI</sequence>
<dbReference type="RefSeq" id="WP_250339394.1">
    <property type="nucleotide sequence ID" value="NZ_CP063231.1"/>
</dbReference>
<evidence type="ECO:0000313" key="3">
    <source>
        <dbReference type="EMBL" id="URL58703.1"/>
    </source>
</evidence>
<reference evidence="3" key="1">
    <citation type="submission" date="2020-10" db="EMBL/GenBank/DDBJ databases">
        <title>Whole-genome sequence of Luteibacter sp. EIF3.</title>
        <authorList>
            <person name="Friedrich I."/>
            <person name="Hertel R."/>
            <person name="Daniel R."/>
        </authorList>
    </citation>
    <scope>NUCLEOTIDE SEQUENCE</scope>
    <source>
        <strain evidence="3">EIF3</strain>
    </source>
</reference>
<feature type="transmembrane region" description="Helical" evidence="1">
    <location>
        <begin position="206"/>
        <end position="228"/>
    </location>
</feature>
<evidence type="ECO:0000313" key="4">
    <source>
        <dbReference type="Proteomes" id="UP001056681"/>
    </source>
</evidence>
<keyword evidence="1" id="KW-0812">Transmembrane</keyword>
<protein>
    <recommendedName>
        <fullName evidence="2">YobI-like P-loop NTPase domain-containing protein</fullName>
    </recommendedName>
</protein>
<organism evidence="3 4">
    <name type="scientific">Luteibacter flocculans</name>
    <dbReference type="NCBI Taxonomy" id="2780091"/>
    <lineage>
        <taxon>Bacteria</taxon>
        <taxon>Pseudomonadati</taxon>
        <taxon>Pseudomonadota</taxon>
        <taxon>Gammaproteobacteria</taxon>
        <taxon>Lysobacterales</taxon>
        <taxon>Rhodanobacteraceae</taxon>
        <taxon>Luteibacter</taxon>
    </lineage>
</organism>
<keyword evidence="1" id="KW-1133">Transmembrane helix</keyword>
<keyword evidence="1" id="KW-0472">Membrane</keyword>
<keyword evidence="4" id="KW-1185">Reference proteome</keyword>
<feature type="domain" description="YobI-like P-loop NTPase" evidence="2">
    <location>
        <begin position="52"/>
        <end position="433"/>
    </location>
</feature>
<name>A0ABY4T184_9GAMM</name>
<dbReference type="Proteomes" id="UP001056681">
    <property type="component" value="Chromosome"/>
</dbReference>
<dbReference type="EMBL" id="CP063231">
    <property type="protein sequence ID" value="URL58703.1"/>
    <property type="molecule type" value="Genomic_DNA"/>
</dbReference>
<feature type="transmembrane region" description="Helical" evidence="1">
    <location>
        <begin position="167"/>
        <end position="186"/>
    </location>
</feature>
<gene>
    <name evidence="3" type="ORF">IM816_00765</name>
</gene>
<evidence type="ECO:0000256" key="1">
    <source>
        <dbReference type="SAM" id="Phobius"/>
    </source>
</evidence>
<dbReference type="InterPro" id="IPR048428">
    <property type="entry name" value="YobI-NTPase"/>
</dbReference>
<accession>A0ABY4T184</accession>